<organism evidence="3 4">
    <name type="scientific">Lipingzhangella halophila</name>
    <dbReference type="NCBI Taxonomy" id="1783352"/>
    <lineage>
        <taxon>Bacteria</taxon>
        <taxon>Bacillati</taxon>
        <taxon>Actinomycetota</taxon>
        <taxon>Actinomycetes</taxon>
        <taxon>Streptosporangiales</taxon>
        <taxon>Nocardiopsidaceae</taxon>
        <taxon>Lipingzhangella</taxon>
    </lineage>
</organism>
<dbReference type="Proteomes" id="UP000523007">
    <property type="component" value="Unassembled WGS sequence"/>
</dbReference>
<feature type="region of interest" description="Disordered" evidence="1">
    <location>
        <begin position="19"/>
        <end position="92"/>
    </location>
</feature>
<dbReference type="AlphaFoldDB" id="A0A7W7W2J4"/>
<gene>
    <name evidence="3" type="ORF">F4561_002651</name>
</gene>
<dbReference type="EMBL" id="JACHJT010000001">
    <property type="protein sequence ID" value="MBB4931831.1"/>
    <property type="molecule type" value="Genomic_DNA"/>
</dbReference>
<sequence>MRSLATIALSVVLLSGCGTPEAASDQAQQEPPEVETPQEQENVPEGDGGGNLGESIDQLDVAPETDEDSYDRDAFGDYDRDAQLSQNQSEFDDCDGYYSRYDDVCHTSADDVDVDIDETVARAEAWRSGAHSWGETELDAFGGDPANLSVMTSSVNRHEKSDNDPTAWTPQTRECEYAEQWVTVKLDYELTADQAEVDALEAMAAGC</sequence>
<evidence type="ECO:0000313" key="4">
    <source>
        <dbReference type="Proteomes" id="UP000523007"/>
    </source>
</evidence>
<evidence type="ECO:0000313" key="3">
    <source>
        <dbReference type="EMBL" id="MBB4931831.1"/>
    </source>
</evidence>
<evidence type="ECO:0000256" key="1">
    <source>
        <dbReference type="SAM" id="MobiDB-lite"/>
    </source>
</evidence>
<dbReference type="RefSeq" id="WP_184578628.1">
    <property type="nucleotide sequence ID" value="NZ_JACHJT010000001.1"/>
</dbReference>
<protein>
    <recommendedName>
        <fullName evidence="5">DUF1524 domain-containing protein</fullName>
    </recommendedName>
</protein>
<proteinExistence type="predicted"/>
<keyword evidence="4" id="KW-1185">Reference proteome</keyword>
<feature type="compositionally biased region" description="Basic and acidic residues" evidence="1">
    <location>
        <begin position="71"/>
        <end position="82"/>
    </location>
</feature>
<comment type="caution">
    <text evidence="3">The sequence shown here is derived from an EMBL/GenBank/DDBJ whole genome shotgun (WGS) entry which is preliminary data.</text>
</comment>
<feature type="signal peptide" evidence="2">
    <location>
        <begin position="1"/>
        <end position="22"/>
    </location>
</feature>
<feature type="chain" id="PRO_5030791617" description="DUF1524 domain-containing protein" evidence="2">
    <location>
        <begin position="23"/>
        <end position="207"/>
    </location>
</feature>
<keyword evidence="2" id="KW-0732">Signal</keyword>
<name>A0A7W7W2J4_9ACTN</name>
<accession>A0A7W7W2J4</accession>
<reference evidence="3 4" key="1">
    <citation type="submission" date="2020-08" db="EMBL/GenBank/DDBJ databases">
        <title>Sequencing the genomes of 1000 actinobacteria strains.</title>
        <authorList>
            <person name="Klenk H.-P."/>
        </authorList>
    </citation>
    <scope>NUCLEOTIDE SEQUENCE [LARGE SCALE GENOMIC DNA]</scope>
    <source>
        <strain evidence="3 4">DSM 102030</strain>
    </source>
</reference>
<dbReference type="PROSITE" id="PS51257">
    <property type="entry name" value="PROKAR_LIPOPROTEIN"/>
    <property type="match status" value="1"/>
</dbReference>
<feature type="compositionally biased region" description="Acidic residues" evidence="1">
    <location>
        <begin position="32"/>
        <end position="44"/>
    </location>
</feature>
<evidence type="ECO:0000256" key="2">
    <source>
        <dbReference type="SAM" id="SignalP"/>
    </source>
</evidence>
<evidence type="ECO:0008006" key="5">
    <source>
        <dbReference type="Google" id="ProtNLM"/>
    </source>
</evidence>